<accession>A0A9X2J627</accession>
<evidence type="ECO:0000313" key="1">
    <source>
        <dbReference type="EMBL" id="MCO1335833.1"/>
    </source>
</evidence>
<gene>
    <name evidence="1" type="ORF">MO867_15975</name>
</gene>
<sequence length="108" mass="12366">MNIEKLKSYLKSKINAELDDILDQRDGQAFDSAWCQVYEVVYDVSSGFDSEALFIELSDLVSQHEIVSYIIDDLIMLDKAKEVGVSPPFVLFMRESYEKGVVPHVWQS</sequence>
<dbReference type="RefSeq" id="WP_252470910.1">
    <property type="nucleotide sequence ID" value="NZ_JALBWM010000085.1"/>
</dbReference>
<dbReference type="AlphaFoldDB" id="A0A9X2J627"/>
<organism evidence="1 2">
    <name type="scientific">Microbulbifer okhotskensis</name>
    <dbReference type="NCBI Taxonomy" id="2926617"/>
    <lineage>
        <taxon>Bacteria</taxon>
        <taxon>Pseudomonadati</taxon>
        <taxon>Pseudomonadota</taxon>
        <taxon>Gammaproteobacteria</taxon>
        <taxon>Cellvibrionales</taxon>
        <taxon>Microbulbiferaceae</taxon>
        <taxon>Microbulbifer</taxon>
    </lineage>
</organism>
<evidence type="ECO:0000313" key="2">
    <source>
        <dbReference type="Proteomes" id="UP001139028"/>
    </source>
</evidence>
<name>A0A9X2J627_9GAMM</name>
<proteinExistence type="predicted"/>
<dbReference type="EMBL" id="JALBWM010000085">
    <property type="protein sequence ID" value="MCO1335833.1"/>
    <property type="molecule type" value="Genomic_DNA"/>
</dbReference>
<dbReference type="Proteomes" id="UP001139028">
    <property type="component" value="Unassembled WGS sequence"/>
</dbReference>
<keyword evidence="2" id="KW-1185">Reference proteome</keyword>
<comment type="caution">
    <text evidence="1">The sequence shown here is derived from an EMBL/GenBank/DDBJ whole genome shotgun (WGS) entry which is preliminary data.</text>
</comment>
<reference evidence="1" key="1">
    <citation type="journal article" date="2022" name="Arch. Microbiol.">
        <title>Microbulbifer okhotskensis sp. nov., isolated from a deep bottom sediment of the Okhotsk Sea.</title>
        <authorList>
            <person name="Romanenko L."/>
            <person name="Kurilenko V."/>
            <person name="Otstavnykh N."/>
            <person name="Velansky P."/>
            <person name="Isaeva M."/>
            <person name="Mikhailov V."/>
        </authorList>
    </citation>
    <scope>NUCLEOTIDE SEQUENCE</scope>
    <source>
        <strain evidence="1">OS29</strain>
    </source>
</reference>
<protein>
    <submittedName>
        <fullName evidence="1">Uncharacterized protein</fullName>
    </submittedName>
</protein>